<dbReference type="AlphaFoldDB" id="A0ABD2J742"/>
<name>A0ABD2J742_HETSC</name>
<dbReference type="Proteomes" id="UP001620645">
    <property type="component" value="Unassembled WGS sequence"/>
</dbReference>
<gene>
    <name evidence="1" type="ORF">niasHS_009100</name>
</gene>
<reference evidence="1 2" key="1">
    <citation type="submission" date="2024-10" db="EMBL/GenBank/DDBJ databases">
        <authorList>
            <person name="Kim D."/>
        </authorList>
    </citation>
    <scope>NUCLEOTIDE SEQUENCE [LARGE SCALE GENOMIC DNA]</scope>
    <source>
        <strain evidence="1">Taebaek</strain>
    </source>
</reference>
<evidence type="ECO:0000313" key="1">
    <source>
        <dbReference type="EMBL" id="KAL3086088.1"/>
    </source>
</evidence>
<evidence type="ECO:0000313" key="2">
    <source>
        <dbReference type="Proteomes" id="UP001620645"/>
    </source>
</evidence>
<proteinExistence type="predicted"/>
<dbReference type="Gene3D" id="3.40.50.2300">
    <property type="match status" value="1"/>
</dbReference>
<comment type="caution">
    <text evidence="1">The sequence shown here is derived from an EMBL/GenBank/DDBJ whole genome shotgun (WGS) entry which is preliminary data.</text>
</comment>
<protein>
    <submittedName>
        <fullName evidence="1">Uncharacterized protein</fullName>
    </submittedName>
</protein>
<keyword evidence="2" id="KW-1185">Reference proteome</keyword>
<accession>A0ABD2J742</accession>
<sequence length="119" mass="13703">MIIAKFFQISLVDWKDFVELYMEMMRMKGMKVQAPSLTAVFNVGNFDLRDHFTRMQNNGVEFVLVGHLKGHSGDSIHHLINYNEWGTEVITQCVLISKVERLEKISGGETLESIVKKRT</sequence>
<dbReference type="EMBL" id="JBICCN010000216">
    <property type="protein sequence ID" value="KAL3086088.1"/>
    <property type="molecule type" value="Genomic_DNA"/>
</dbReference>
<organism evidence="1 2">
    <name type="scientific">Heterodera schachtii</name>
    <name type="common">Sugarbeet cyst nematode worm</name>
    <name type="synonym">Tylenchus schachtii</name>
    <dbReference type="NCBI Taxonomy" id="97005"/>
    <lineage>
        <taxon>Eukaryota</taxon>
        <taxon>Metazoa</taxon>
        <taxon>Ecdysozoa</taxon>
        <taxon>Nematoda</taxon>
        <taxon>Chromadorea</taxon>
        <taxon>Rhabditida</taxon>
        <taxon>Tylenchina</taxon>
        <taxon>Tylenchomorpha</taxon>
        <taxon>Tylenchoidea</taxon>
        <taxon>Heteroderidae</taxon>
        <taxon>Heteroderinae</taxon>
        <taxon>Heterodera</taxon>
    </lineage>
</organism>